<proteinExistence type="predicted"/>
<organism evidence="2 3">
    <name type="scientific">Sphaeroforma arctica JP610</name>
    <dbReference type="NCBI Taxonomy" id="667725"/>
    <lineage>
        <taxon>Eukaryota</taxon>
        <taxon>Ichthyosporea</taxon>
        <taxon>Ichthyophonida</taxon>
        <taxon>Sphaeroforma</taxon>
    </lineage>
</organism>
<feature type="region of interest" description="Disordered" evidence="1">
    <location>
        <begin position="43"/>
        <end position="63"/>
    </location>
</feature>
<dbReference type="AlphaFoldDB" id="A0A0L0FVH3"/>
<gene>
    <name evidence="2" type="ORF">SARC_07679</name>
</gene>
<protein>
    <submittedName>
        <fullName evidence="2">Uncharacterized protein</fullName>
    </submittedName>
</protein>
<dbReference type="RefSeq" id="XP_014153845.1">
    <property type="nucleotide sequence ID" value="XM_014298370.1"/>
</dbReference>
<dbReference type="GeneID" id="25908183"/>
<evidence type="ECO:0000313" key="3">
    <source>
        <dbReference type="Proteomes" id="UP000054560"/>
    </source>
</evidence>
<name>A0A0L0FVH3_9EUKA</name>
<reference evidence="2 3" key="1">
    <citation type="submission" date="2011-02" db="EMBL/GenBank/DDBJ databases">
        <title>The Genome Sequence of Sphaeroforma arctica JP610.</title>
        <authorList>
            <consortium name="The Broad Institute Genome Sequencing Platform"/>
            <person name="Russ C."/>
            <person name="Cuomo C."/>
            <person name="Young S.K."/>
            <person name="Zeng Q."/>
            <person name="Gargeya S."/>
            <person name="Alvarado L."/>
            <person name="Berlin A."/>
            <person name="Chapman S.B."/>
            <person name="Chen Z."/>
            <person name="Freedman E."/>
            <person name="Gellesch M."/>
            <person name="Goldberg J."/>
            <person name="Griggs A."/>
            <person name="Gujja S."/>
            <person name="Heilman E."/>
            <person name="Heiman D."/>
            <person name="Howarth C."/>
            <person name="Mehta T."/>
            <person name="Neiman D."/>
            <person name="Pearson M."/>
            <person name="Roberts A."/>
            <person name="Saif S."/>
            <person name="Shea T."/>
            <person name="Shenoy N."/>
            <person name="Sisk P."/>
            <person name="Stolte C."/>
            <person name="Sykes S."/>
            <person name="White J."/>
            <person name="Yandava C."/>
            <person name="Burger G."/>
            <person name="Gray M.W."/>
            <person name="Holland P.W.H."/>
            <person name="King N."/>
            <person name="Lang F.B.F."/>
            <person name="Roger A.J."/>
            <person name="Ruiz-Trillo I."/>
            <person name="Haas B."/>
            <person name="Nusbaum C."/>
            <person name="Birren B."/>
        </authorList>
    </citation>
    <scope>NUCLEOTIDE SEQUENCE [LARGE SCALE GENOMIC DNA]</scope>
    <source>
        <strain evidence="2 3">JP610</strain>
    </source>
</reference>
<evidence type="ECO:0000256" key="1">
    <source>
        <dbReference type="SAM" id="MobiDB-lite"/>
    </source>
</evidence>
<sequence length="79" mass="8715">MDTVKCQGQPRAAFNAAPEISFRGCTEELIVWEFEKQDSTSHPRLRIATGGKRPVSSGSNSVYSTELGGKADAWVKWKN</sequence>
<dbReference type="EMBL" id="KQ242219">
    <property type="protein sequence ID" value="KNC79943.1"/>
    <property type="molecule type" value="Genomic_DNA"/>
</dbReference>
<dbReference type="Proteomes" id="UP000054560">
    <property type="component" value="Unassembled WGS sequence"/>
</dbReference>
<accession>A0A0L0FVH3</accession>
<keyword evidence="3" id="KW-1185">Reference proteome</keyword>
<evidence type="ECO:0000313" key="2">
    <source>
        <dbReference type="EMBL" id="KNC79943.1"/>
    </source>
</evidence>